<dbReference type="Gene3D" id="3.40.50.300">
    <property type="entry name" value="P-loop containing nucleotide triphosphate hydrolases"/>
    <property type="match status" value="1"/>
</dbReference>
<dbReference type="PANTHER" id="PTHR24030">
    <property type="entry name" value="PROTEIN CMSS1"/>
    <property type="match status" value="1"/>
</dbReference>
<feature type="compositionally biased region" description="Basic and acidic residues" evidence="1">
    <location>
        <begin position="109"/>
        <end position="118"/>
    </location>
</feature>
<evidence type="ECO:0000313" key="2">
    <source>
        <dbReference type="Ensembl" id="ENSOTSP00005086846.2"/>
    </source>
</evidence>
<dbReference type="Proteomes" id="UP000694402">
    <property type="component" value="Unassembled WGS sequence"/>
</dbReference>
<feature type="compositionally biased region" description="Basic residues" evidence="1">
    <location>
        <begin position="119"/>
        <end position="129"/>
    </location>
</feature>
<dbReference type="PANTHER" id="PTHR24030:SF0">
    <property type="entry name" value="PROTEIN CMSS1"/>
    <property type="match status" value="1"/>
</dbReference>
<organism evidence="2 3">
    <name type="scientific">Oncorhynchus tshawytscha</name>
    <name type="common">Chinook salmon</name>
    <name type="synonym">Salmo tshawytscha</name>
    <dbReference type="NCBI Taxonomy" id="74940"/>
    <lineage>
        <taxon>Eukaryota</taxon>
        <taxon>Metazoa</taxon>
        <taxon>Chordata</taxon>
        <taxon>Craniata</taxon>
        <taxon>Vertebrata</taxon>
        <taxon>Euteleostomi</taxon>
        <taxon>Actinopterygii</taxon>
        <taxon>Neopterygii</taxon>
        <taxon>Teleostei</taxon>
        <taxon>Protacanthopterygii</taxon>
        <taxon>Salmoniformes</taxon>
        <taxon>Salmonidae</taxon>
        <taxon>Salmoninae</taxon>
        <taxon>Oncorhynchus</taxon>
    </lineage>
</organism>
<dbReference type="SUPFAM" id="SSF52540">
    <property type="entry name" value="P-loop containing nucleoside triphosphate hydrolases"/>
    <property type="match status" value="1"/>
</dbReference>
<dbReference type="Pfam" id="PF14617">
    <property type="entry name" value="CMS1"/>
    <property type="match status" value="1"/>
</dbReference>
<feature type="compositionally biased region" description="Basic and acidic residues" evidence="1">
    <location>
        <begin position="65"/>
        <end position="77"/>
    </location>
</feature>
<evidence type="ECO:0000313" key="3">
    <source>
        <dbReference type="Proteomes" id="UP000694402"/>
    </source>
</evidence>
<accession>A0A8C8J743</accession>
<dbReference type="AlphaFoldDB" id="A0A8C8J743"/>
<gene>
    <name evidence="2" type="primary">CMSS1</name>
</gene>
<reference evidence="2" key="2">
    <citation type="submission" date="2025-09" db="UniProtKB">
        <authorList>
            <consortium name="Ensembl"/>
        </authorList>
    </citation>
    <scope>IDENTIFICATION</scope>
</reference>
<dbReference type="Ensembl" id="ENSOTST00005094269.2">
    <property type="protein sequence ID" value="ENSOTSP00005086846.2"/>
    <property type="gene ID" value="ENSOTSG00005040951.2"/>
</dbReference>
<proteinExistence type="predicted"/>
<evidence type="ECO:0008006" key="4">
    <source>
        <dbReference type="Google" id="ProtNLM"/>
    </source>
</evidence>
<feature type="region of interest" description="Disordered" evidence="1">
    <location>
        <begin position="1"/>
        <end position="141"/>
    </location>
</feature>
<sequence>MGDDLGDDWWEQKGNSGKGVKYVPRDMPSPHKHFQNRLKAPSSLEMSLFIEGTVDSPVGEESEEPEKQPTEQASPREKKGKKRKSVIETPVPVKKKTALKSQTECFMAQEKKEDEGEKKPKKKRKKKKKTITDVLATSDPKPGSPVDLQSLVLEHFKDKRSVIELEELKLQESCFVRSNDLTHSLSSYLKEICPKWAKVQKQHTEKSSVVLLIVCSAALRVIELIKQLTTFKGEAKVLKLFAKHIKVEEQVKLLQTRVTHIGVGTPGRLSALIEKEGLTLPPLRFLVLDWNWRDQKLRRMVDVPEVKGDLLKLLDMGILKGCREGKVKVGLF</sequence>
<keyword evidence="3" id="KW-1185">Reference proteome</keyword>
<name>A0A8C8J743_ONCTS</name>
<dbReference type="InterPro" id="IPR032704">
    <property type="entry name" value="Cms1"/>
</dbReference>
<dbReference type="GO" id="GO:0005634">
    <property type="term" value="C:nucleus"/>
    <property type="evidence" value="ECO:0007669"/>
    <property type="project" value="TreeGrafter"/>
</dbReference>
<protein>
    <recommendedName>
        <fullName evidence="4">Protein CMSS1</fullName>
    </recommendedName>
</protein>
<reference evidence="2" key="1">
    <citation type="submission" date="2025-08" db="UniProtKB">
        <authorList>
            <consortium name="Ensembl"/>
        </authorList>
    </citation>
    <scope>IDENTIFICATION</scope>
</reference>
<dbReference type="GO" id="GO:0030686">
    <property type="term" value="C:90S preribosome"/>
    <property type="evidence" value="ECO:0007669"/>
    <property type="project" value="TreeGrafter"/>
</dbReference>
<dbReference type="GeneTree" id="ENSGT00390000006574"/>
<evidence type="ECO:0000256" key="1">
    <source>
        <dbReference type="SAM" id="MobiDB-lite"/>
    </source>
</evidence>
<dbReference type="InterPro" id="IPR027417">
    <property type="entry name" value="P-loop_NTPase"/>
</dbReference>